<comment type="caution">
    <text evidence="2">The sequence shown here is derived from an EMBL/GenBank/DDBJ whole genome shotgun (WGS) entry which is preliminary data.</text>
</comment>
<feature type="domain" description="PD-(D/E)XK nuclease" evidence="1">
    <location>
        <begin position="8"/>
        <end position="94"/>
    </location>
</feature>
<keyword evidence="3" id="KW-1185">Reference proteome</keyword>
<evidence type="ECO:0000259" key="1">
    <source>
        <dbReference type="Pfam" id="PF20472"/>
    </source>
</evidence>
<evidence type="ECO:0000313" key="2">
    <source>
        <dbReference type="EMBL" id="PCS22099.1"/>
    </source>
</evidence>
<dbReference type="Proteomes" id="UP000219020">
    <property type="component" value="Plasmid pMJ3"/>
</dbReference>
<geneLocation type="plasmid" evidence="3">
    <name>pmj3</name>
</geneLocation>
<protein>
    <recommendedName>
        <fullName evidence="1">PD-(D/E)XK nuclease domain-containing protein</fullName>
    </recommendedName>
</protein>
<reference evidence="3" key="1">
    <citation type="submission" date="2017-04" db="EMBL/GenBank/DDBJ databases">
        <title>Genome evolution of the luminous symbionts of deep sea anglerfish.</title>
        <authorList>
            <person name="Hendry T.A."/>
        </authorList>
    </citation>
    <scope>NUCLEOTIDE SEQUENCE [LARGE SCALE GENOMIC DNA]</scope>
    <source>
        <plasmid evidence="3">pmj3</plasmid>
    </source>
</reference>
<organism evidence="2 3">
    <name type="scientific">Candidatus Enterovibrio escicola</name>
    <dbReference type="NCBI Taxonomy" id="1927127"/>
    <lineage>
        <taxon>Bacteria</taxon>
        <taxon>Pseudomonadati</taxon>
        <taxon>Pseudomonadota</taxon>
        <taxon>Gammaproteobacteria</taxon>
        <taxon>Vibrionales</taxon>
        <taxon>Vibrionaceae</taxon>
        <taxon>Enterovibrio</taxon>
    </lineage>
</organism>
<keyword evidence="2" id="KW-0614">Plasmid</keyword>
<proteinExistence type="predicted"/>
<dbReference type="Pfam" id="PF20472">
    <property type="entry name" value="PDDEXK_11"/>
    <property type="match status" value="1"/>
</dbReference>
<dbReference type="EMBL" id="NBYY01000026">
    <property type="protein sequence ID" value="PCS22099.1"/>
    <property type="molecule type" value="Genomic_DNA"/>
</dbReference>
<evidence type="ECO:0000313" key="3">
    <source>
        <dbReference type="Proteomes" id="UP000219020"/>
    </source>
</evidence>
<name>A0A2A5T1Q6_9GAMM</name>
<dbReference type="AlphaFoldDB" id="A0A2A5T1Q6"/>
<sequence>MREMKQPIFARECSIGKTIYGGNRKVDFILYHPTRWPDCLVIECKWQASSGSVYEKYPFLVLNIQNNNINTIIVLDGGGYTKGASNWLHGQAGKTYLKYVFNQGAFQKFVSKGGL</sequence>
<dbReference type="InterPro" id="IPR046821">
    <property type="entry name" value="PDDEXK_11"/>
</dbReference>
<accession>A0A2A5T1Q6</accession>
<gene>
    <name evidence="2" type="ORF">BTN49_2292</name>
</gene>